<dbReference type="GO" id="GO:0004672">
    <property type="term" value="F:protein kinase activity"/>
    <property type="evidence" value="ECO:0007669"/>
    <property type="project" value="InterPro"/>
</dbReference>
<dbReference type="GO" id="GO:0005524">
    <property type="term" value="F:ATP binding"/>
    <property type="evidence" value="ECO:0007669"/>
    <property type="project" value="InterPro"/>
</dbReference>
<sequence>MQGLESAKMTMELPLILEQEAAHREFVRLVQACVNPSMVLKRLNFERVLAIRSPTDNMVLRVVDSATNTHCVVHTIRCASVDEADHVVLVARQLQHHRPPHTLHVLHVFQYTYQQFANNGNLNECWPIVSAALAALHSQSICHWNLNARNLYRSSDVTRGGDARDRRQQLRLGGFLVFKQPFRHDDVSKGPLHPSLAPPEVSTARNGAAVLNEKTDMWMLGCLLYSLLTGVHWSISGDQRVEF</sequence>
<dbReference type="AlphaFoldDB" id="A0A418B0W8"/>
<feature type="domain" description="Protein kinase" evidence="1">
    <location>
        <begin position="1"/>
        <end position="243"/>
    </location>
</feature>
<reference evidence="2 3" key="1">
    <citation type="submission" date="2018-08" db="EMBL/GenBank/DDBJ databases">
        <title>Aphanomyces genome sequencing and annotation.</title>
        <authorList>
            <person name="Minardi D."/>
            <person name="Oidtmann B."/>
            <person name="Van Der Giezen M."/>
            <person name="Studholme D.J."/>
        </authorList>
    </citation>
    <scope>NUCLEOTIDE SEQUENCE [LARGE SCALE GENOMIC DNA]</scope>
    <source>
        <strain evidence="2 3">NJM0002</strain>
    </source>
</reference>
<accession>A0A418B0W8</accession>
<evidence type="ECO:0000313" key="3">
    <source>
        <dbReference type="Proteomes" id="UP000285060"/>
    </source>
</evidence>
<dbReference type="Gene3D" id="1.10.510.10">
    <property type="entry name" value="Transferase(Phosphotransferase) domain 1"/>
    <property type="match status" value="1"/>
</dbReference>
<gene>
    <name evidence="2" type="ORF">DYB32_003294</name>
</gene>
<dbReference type="PROSITE" id="PS50011">
    <property type="entry name" value="PROTEIN_KINASE_DOM"/>
    <property type="match status" value="1"/>
</dbReference>
<comment type="caution">
    <text evidence="2">The sequence shown here is derived from an EMBL/GenBank/DDBJ whole genome shotgun (WGS) entry which is preliminary data.</text>
</comment>
<dbReference type="InterPro" id="IPR011009">
    <property type="entry name" value="Kinase-like_dom_sf"/>
</dbReference>
<dbReference type="VEuPathDB" id="FungiDB:H310_02532"/>
<dbReference type="EMBL" id="QUSY01000197">
    <property type="protein sequence ID" value="RHY31645.1"/>
    <property type="molecule type" value="Genomic_DNA"/>
</dbReference>
<proteinExistence type="predicted"/>
<dbReference type="InterPro" id="IPR000719">
    <property type="entry name" value="Prot_kinase_dom"/>
</dbReference>
<organism evidence="2 3">
    <name type="scientific">Aphanomyces invadans</name>
    <dbReference type="NCBI Taxonomy" id="157072"/>
    <lineage>
        <taxon>Eukaryota</taxon>
        <taxon>Sar</taxon>
        <taxon>Stramenopiles</taxon>
        <taxon>Oomycota</taxon>
        <taxon>Saprolegniomycetes</taxon>
        <taxon>Saprolegniales</taxon>
        <taxon>Verrucalvaceae</taxon>
        <taxon>Aphanomyces</taxon>
    </lineage>
</organism>
<keyword evidence="3" id="KW-1185">Reference proteome</keyword>
<name>A0A418B0W8_9STRA</name>
<dbReference type="Proteomes" id="UP000285060">
    <property type="component" value="Unassembled WGS sequence"/>
</dbReference>
<dbReference type="SUPFAM" id="SSF56112">
    <property type="entry name" value="Protein kinase-like (PK-like)"/>
    <property type="match status" value="1"/>
</dbReference>
<protein>
    <recommendedName>
        <fullName evidence="1">Protein kinase domain-containing protein</fullName>
    </recommendedName>
</protein>
<evidence type="ECO:0000259" key="1">
    <source>
        <dbReference type="PROSITE" id="PS50011"/>
    </source>
</evidence>
<evidence type="ECO:0000313" key="2">
    <source>
        <dbReference type="EMBL" id="RHY31645.1"/>
    </source>
</evidence>